<protein>
    <recommendedName>
        <fullName evidence="5">ditrans,polycis-polyprenyl diphosphate synthase [(2E,6E)-farnesyldiphosphate specific]</fullName>
        <ecNumber evidence="5">2.5.1.87</ecNumber>
    </recommendedName>
</protein>
<evidence type="ECO:0000256" key="6">
    <source>
        <dbReference type="ARBA" id="ARBA00022679"/>
    </source>
</evidence>
<dbReference type="OrthoDB" id="3057168at2759"/>
<reference evidence="14 15" key="1">
    <citation type="submission" date="2014-04" db="EMBL/GenBank/DDBJ databases">
        <authorList>
            <consortium name="DOE Joint Genome Institute"/>
            <person name="Kuo A."/>
            <person name="Kohler A."/>
            <person name="Nagy L.G."/>
            <person name="Floudas D."/>
            <person name="Copeland A."/>
            <person name="Barry K.W."/>
            <person name="Cichocki N."/>
            <person name="Veneault-Fourrey C."/>
            <person name="LaButti K."/>
            <person name="Lindquist E.A."/>
            <person name="Lipzen A."/>
            <person name="Lundell T."/>
            <person name="Morin E."/>
            <person name="Murat C."/>
            <person name="Sun H."/>
            <person name="Tunlid A."/>
            <person name="Henrissat B."/>
            <person name="Grigoriev I.V."/>
            <person name="Hibbett D.S."/>
            <person name="Martin F."/>
            <person name="Nordberg H.P."/>
            <person name="Cantor M.N."/>
            <person name="Hua S.X."/>
        </authorList>
    </citation>
    <scope>NUCLEOTIDE SEQUENCE [LARGE SCALE GENOMIC DNA]</scope>
    <source>
        <strain evidence="14 15">LaAM-08-1</strain>
    </source>
</reference>
<proteinExistence type="inferred from homology"/>
<evidence type="ECO:0000313" key="14">
    <source>
        <dbReference type="EMBL" id="KIK05456.1"/>
    </source>
</evidence>
<evidence type="ECO:0000256" key="11">
    <source>
        <dbReference type="ARBA" id="ARBA00023136"/>
    </source>
</evidence>
<name>A0A0C9XKA6_9AGAR</name>
<dbReference type="SUPFAM" id="SSF64005">
    <property type="entry name" value="Undecaprenyl diphosphate synthase"/>
    <property type="match status" value="1"/>
</dbReference>
<dbReference type="GO" id="GO:1904423">
    <property type="term" value="C:dehydrodolichyl diphosphate synthase complex"/>
    <property type="evidence" value="ECO:0007669"/>
    <property type="project" value="InterPro"/>
</dbReference>
<sequence length="183" mass="20649">MHLLFALSLRVLHFIYALVIHVRSYWKRYTWSPPQPLSAARKRLPKHLAIILAADTQLAEEATEKLLSDSVVNAVGWCRASGIQKLTIYEENGLLSASAQTIGDRLPHNSSGSESSDSELEYPLTPPPSDYSESRPLSPSQSIYSAIPAIRIQVSKSPLEYDRKRSVKRRKRKFNSNHTRQGH</sequence>
<keyword evidence="11" id="KW-0472">Membrane</keyword>
<dbReference type="HOGENOM" id="CLU_106800_0_0_1"/>
<reference evidence="15" key="2">
    <citation type="submission" date="2015-01" db="EMBL/GenBank/DDBJ databases">
        <title>Evolutionary Origins and Diversification of the Mycorrhizal Mutualists.</title>
        <authorList>
            <consortium name="DOE Joint Genome Institute"/>
            <consortium name="Mycorrhizal Genomics Consortium"/>
            <person name="Kohler A."/>
            <person name="Kuo A."/>
            <person name="Nagy L.G."/>
            <person name="Floudas D."/>
            <person name="Copeland A."/>
            <person name="Barry K.W."/>
            <person name="Cichocki N."/>
            <person name="Veneault-Fourrey C."/>
            <person name="LaButti K."/>
            <person name="Lindquist E.A."/>
            <person name="Lipzen A."/>
            <person name="Lundell T."/>
            <person name="Morin E."/>
            <person name="Murat C."/>
            <person name="Riley R."/>
            <person name="Ohm R."/>
            <person name="Sun H."/>
            <person name="Tunlid A."/>
            <person name="Henrissat B."/>
            <person name="Grigoriev I.V."/>
            <person name="Hibbett D.S."/>
            <person name="Martin F."/>
        </authorList>
    </citation>
    <scope>NUCLEOTIDE SEQUENCE [LARGE SCALE GENOMIC DNA]</scope>
    <source>
        <strain evidence="15">LaAM-08-1</strain>
    </source>
</reference>
<keyword evidence="9" id="KW-0460">Magnesium</keyword>
<dbReference type="PANTHER" id="PTHR21528:SF0">
    <property type="entry name" value="DEHYDRODOLICHYL DIPHOSPHATE SYNTHASE COMPLEX SUBUNIT NUS1"/>
    <property type="match status" value="1"/>
</dbReference>
<dbReference type="Proteomes" id="UP000054477">
    <property type="component" value="Unassembled WGS sequence"/>
</dbReference>
<evidence type="ECO:0000256" key="8">
    <source>
        <dbReference type="ARBA" id="ARBA00022824"/>
    </source>
</evidence>
<comment type="pathway">
    <text evidence="3">Protein modification; protein glycosylation.</text>
</comment>
<comment type="cofactor">
    <cofactor evidence="1">
        <name>Mg(2+)</name>
        <dbReference type="ChEBI" id="CHEBI:18420"/>
    </cofactor>
</comment>
<evidence type="ECO:0000256" key="7">
    <source>
        <dbReference type="ARBA" id="ARBA00022692"/>
    </source>
</evidence>
<feature type="compositionally biased region" description="Basic residues" evidence="13">
    <location>
        <begin position="165"/>
        <end position="183"/>
    </location>
</feature>
<dbReference type="AlphaFoldDB" id="A0A0C9XKA6"/>
<dbReference type="GO" id="GO:0005789">
    <property type="term" value="C:endoplasmic reticulum membrane"/>
    <property type="evidence" value="ECO:0007669"/>
    <property type="project" value="UniProtKB-SubCell"/>
</dbReference>
<dbReference type="InterPro" id="IPR038887">
    <property type="entry name" value="Nus1/NgBR"/>
</dbReference>
<evidence type="ECO:0000256" key="3">
    <source>
        <dbReference type="ARBA" id="ARBA00004922"/>
    </source>
</evidence>
<comment type="catalytic activity">
    <reaction evidence="12">
        <text>n isopentenyl diphosphate + (2E,6E)-farnesyl diphosphate = a di-trans,poly-cis-polyprenyl diphosphate + n diphosphate</text>
        <dbReference type="Rhea" id="RHEA:53008"/>
        <dbReference type="Rhea" id="RHEA-COMP:19494"/>
        <dbReference type="ChEBI" id="CHEBI:33019"/>
        <dbReference type="ChEBI" id="CHEBI:128769"/>
        <dbReference type="ChEBI" id="CHEBI:136960"/>
        <dbReference type="ChEBI" id="CHEBI:175763"/>
        <dbReference type="EC" id="2.5.1.87"/>
    </reaction>
</comment>
<evidence type="ECO:0000256" key="9">
    <source>
        <dbReference type="ARBA" id="ARBA00022842"/>
    </source>
</evidence>
<comment type="subcellular location">
    <subcellularLocation>
        <location evidence="2">Endoplasmic reticulum membrane</location>
    </subcellularLocation>
</comment>
<keyword evidence="8" id="KW-0256">Endoplasmic reticulum</keyword>
<comment type="similarity">
    <text evidence="4">Belongs to the UPP synthase family.</text>
</comment>
<keyword evidence="15" id="KW-1185">Reference proteome</keyword>
<organism evidence="14 15">
    <name type="scientific">Laccaria amethystina LaAM-08-1</name>
    <dbReference type="NCBI Taxonomy" id="1095629"/>
    <lineage>
        <taxon>Eukaryota</taxon>
        <taxon>Fungi</taxon>
        <taxon>Dikarya</taxon>
        <taxon>Basidiomycota</taxon>
        <taxon>Agaricomycotina</taxon>
        <taxon>Agaricomycetes</taxon>
        <taxon>Agaricomycetidae</taxon>
        <taxon>Agaricales</taxon>
        <taxon>Agaricineae</taxon>
        <taxon>Hydnangiaceae</taxon>
        <taxon>Laccaria</taxon>
    </lineage>
</organism>
<dbReference type="GO" id="GO:0045547">
    <property type="term" value="F:ditrans,polycis-polyprenyl diphosphate synthase [(2E,6E)-farnesyl diphosphate specific] activity"/>
    <property type="evidence" value="ECO:0007669"/>
    <property type="project" value="UniProtKB-EC"/>
</dbReference>
<evidence type="ECO:0000256" key="5">
    <source>
        <dbReference type="ARBA" id="ARBA00012596"/>
    </source>
</evidence>
<feature type="region of interest" description="Disordered" evidence="13">
    <location>
        <begin position="158"/>
        <end position="183"/>
    </location>
</feature>
<feature type="region of interest" description="Disordered" evidence="13">
    <location>
        <begin position="105"/>
        <end position="140"/>
    </location>
</feature>
<gene>
    <name evidence="14" type="ORF">K443DRAFT_91181</name>
</gene>
<keyword evidence="7" id="KW-0812">Transmembrane</keyword>
<evidence type="ECO:0000256" key="12">
    <source>
        <dbReference type="ARBA" id="ARBA00047353"/>
    </source>
</evidence>
<keyword evidence="10" id="KW-1133">Transmembrane helix</keyword>
<evidence type="ECO:0000256" key="1">
    <source>
        <dbReference type="ARBA" id="ARBA00001946"/>
    </source>
</evidence>
<dbReference type="InterPro" id="IPR036424">
    <property type="entry name" value="UPP_synth-like_sf"/>
</dbReference>
<dbReference type="PANTHER" id="PTHR21528">
    <property type="entry name" value="DEHYDRODOLICHYL DIPHOSPHATE SYNTHASE COMPLEX SUBUNIT NUS1"/>
    <property type="match status" value="1"/>
</dbReference>
<keyword evidence="6" id="KW-0808">Transferase</keyword>
<evidence type="ECO:0000313" key="15">
    <source>
        <dbReference type="Proteomes" id="UP000054477"/>
    </source>
</evidence>
<dbReference type="EMBL" id="KN838559">
    <property type="protein sequence ID" value="KIK05456.1"/>
    <property type="molecule type" value="Genomic_DNA"/>
</dbReference>
<evidence type="ECO:0000256" key="2">
    <source>
        <dbReference type="ARBA" id="ARBA00004586"/>
    </source>
</evidence>
<evidence type="ECO:0000256" key="4">
    <source>
        <dbReference type="ARBA" id="ARBA00005432"/>
    </source>
</evidence>
<dbReference type="EC" id="2.5.1.87" evidence="5"/>
<accession>A0A0C9XKA6</accession>
<evidence type="ECO:0000256" key="10">
    <source>
        <dbReference type="ARBA" id="ARBA00022989"/>
    </source>
</evidence>
<evidence type="ECO:0000256" key="13">
    <source>
        <dbReference type="SAM" id="MobiDB-lite"/>
    </source>
</evidence>